<protein>
    <recommendedName>
        <fullName evidence="5">Ankyrin</fullName>
    </recommendedName>
</protein>
<dbReference type="Proteomes" id="UP000053789">
    <property type="component" value="Unassembled WGS sequence"/>
</dbReference>
<dbReference type="SUPFAM" id="SSF48403">
    <property type="entry name" value="Ankyrin repeat"/>
    <property type="match status" value="1"/>
</dbReference>
<dbReference type="SMART" id="SM00248">
    <property type="entry name" value="ANK"/>
    <property type="match status" value="3"/>
</dbReference>
<dbReference type="InterPro" id="IPR036770">
    <property type="entry name" value="Ankyrin_rpt-contain_sf"/>
</dbReference>
<keyword evidence="1" id="KW-0677">Repeat</keyword>
<evidence type="ECO:0000256" key="2">
    <source>
        <dbReference type="ARBA" id="ARBA00023043"/>
    </source>
</evidence>
<dbReference type="HOGENOM" id="CLU_1250535_0_0_1"/>
<evidence type="ECO:0000256" key="1">
    <source>
        <dbReference type="ARBA" id="ARBA00022737"/>
    </source>
</evidence>
<gene>
    <name evidence="3" type="ORF">Z519_05299</name>
</gene>
<dbReference type="Gene3D" id="1.25.40.20">
    <property type="entry name" value="Ankyrin repeat-containing domain"/>
    <property type="match status" value="1"/>
</dbReference>
<dbReference type="OrthoDB" id="4158324at2759"/>
<sequence length="221" mass="24144">MARLLLSMAEIEFDSDEVLRCAAEIGHAGVVKILLETGKANINAQASTSAISTSITRKWPWNTSIFEGAWYGLAAVIKGLLEIAENAQLDPRDSCLRTTLLYAAIFGALDFVKALLSSGRKVDVNAQDEYLRNPLSYAAERGHESVVVERPALGEKLDIILKDSAGYTPLCYATLLDHTPMENRQWSTSRADLGGVDLTSTHLPNIGQLPIRGSISLQPWF</sequence>
<dbReference type="EMBL" id="KN846986">
    <property type="protein sequence ID" value="KIW93984.1"/>
    <property type="molecule type" value="Genomic_DNA"/>
</dbReference>
<dbReference type="RefSeq" id="XP_016620653.1">
    <property type="nucleotide sequence ID" value="XM_016763040.1"/>
</dbReference>
<evidence type="ECO:0000313" key="3">
    <source>
        <dbReference type="EMBL" id="KIW93984.1"/>
    </source>
</evidence>
<organism evidence="3 4">
    <name type="scientific">Cladophialophora bantiana (strain ATCC 10958 / CBS 173.52 / CDC B-1940 / NIH 8579)</name>
    <name type="common">Xylohypha bantiana</name>
    <dbReference type="NCBI Taxonomy" id="1442370"/>
    <lineage>
        <taxon>Eukaryota</taxon>
        <taxon>Fungi</taxon>
        <taxon>Dikarya</taxon>
        <taxon>Ascomycota</taxon>
        <taxon>Pezizomycotina</taxon>
        <taxon>Eurotiomycetes</taxon>
        <taxon>Chaetothyriomycetidae</taxon>
        <taxon>Chaetothyriales</taxon>
        <taxon>Herpotrichiellaceae</taxon>
        <taxon>Cladophialophora</taxon>
    </lineage>
</organism>
<dbReference type="PANTHER" id="PTHR24198">
    <property type="entry name" value="ANKYRIN REPEAT AND PROTEIN KINASE DOMAIN-CONTAINING PROTEIN"/>
    <property type="match status" value="1"/>
</dbReference>
<dbReference type="InterPro" id="IPR002110">
    <property type="entry name" value="Ankyrin_rpt"/>
</dbReference>
<dbReference type="GeneID" id="27698227"/>
<keyword evidence="4" id="KW-1185">Reference proteome</keyword>
<evidence type="ECO:0008006" key="5">
    <source>
        <dbReference type="Google" id="ProtNLM"/>
    </source>
</evidence>
<evidence type="ECO:0000313" key="4">
    <source>
        <dbReference type="Proteomes" id="UP000053789"/>
    </source>
</evidence>
<reference evidence="3" key="1">
    <citation type="submission" date="2015-01" db="EMBL/GenBank/DDBJ databases">
        <title>The Genome Sequence of Cladophialophora bantiana CBS 173.52.</title>
        <authorList>
            <consortium name="The Broad Institute Genomics Platform"/>
            <person name="Cuomo C."/>
            <person name="de Hoog S."/>
            <person name="Gorbushina A."/>
            <person name="Stielow B."/>
            <person name="Teixiera M."/>
            <person name="Abouelleil A."/>
            <person name="Chapman S.B."/>
            <person name="Priest M."/>
            <person name="Young S.K."/>
            <person name="Wortman J."/>
            <person name="Nusbaum C."/>
            <person name="Birren B."/>
        </authorList>
    </citation>
    <scope>NUCLEOTIDE SEQUENCE [LARGE SCALE GENOMIC DNA]</scope>
    <source>
        <strain evidence="3">CBS 173.52</strain>
    </source>
</reference>
<proteinExistence type="predicted"/>
<dbReference type="Pfam" id="PF00023">
    <property type="entry name" value="Ank"/>
    <property type="match status" value="1"/>
</dbReference>
<keyword evidence="2" id="KW-0040">ANK repeat</keyword>
<name>A0A0D2IB12_CLAB1</name>
<dbReference type="Pfam" id="PF12796">
    <property type="entry name" value="Ank_2"/>
    <property type="match status" value="1"/>
</dbReference>
<accession>A0A0D2IB12</accession>
<dbReference type="PANTHER" id="PTHR24198:SF165">
    <property type="entry name" value="ANKYRIN REPEAT-CONTAINING PROTEIN-RELATED"/>
    <property type="match status" value="1"/>
</dbReference>
<dbReference type="AlphaFoldDB" id="A0A0D2IB12"/>